<keyword evidence="1" id="KW-0732">Signal</keyword>
<organism evidence="2 3">
    <name type="scientific">Vibrio variabilis</name>
    <dbReference type="NCBI Taxonomy" id="990271"/>
    <lineage>
        <taxon>Bacteria</taxon>
        <taxon>Pseudomonadati</taxon>
        <taxon>Pseudomonadota</taxon>
        <taxon>Gammaproteobacteria</taxon>
        <taxon>Vibrionales</taxon>
        <taxon>Vibrionaceae</taxon>
        <taxon>Vibrio</taxon>
    </lineage>
</organism>
<name>A0ABQ0JHZ6_9VIBR</name>
<evidence type="ECO:0008006" key="4">
    <source>
        <dbReference type="Google" id="ProtNLM"/>
    </source>
</evidence>
<feature type="signal peptide" evidence="1">
    <location>
        <begin position="1"/>
        <end position="21"/>
    </location>
</feature>
<evidence type="ECO:0000313" key="2">
    <source>
        <dbReference type="EMBL" id="GAL28375.1"/>
    </source>
</evidence>
<dbReference type="EMBL" id="BBMS01000042">
    <property type="protein sequence ID" value="GAL28375.1"/>
    <property type="molecule type" value="Genomic_DNA"/>
</dbReference>
<reference evidence="3" key="2">
    <citation type="submission" date="2014-09" db="EMBL/GenBank/DDBJ databases">
        <authorList>
            <consortium name="NBRP consortium"/>
            <person name="Sawabe T."/>
            <person name="Meirelles P."/>
            <person name="Nakanishi M."/>
            <person name="Sayaka M."/>
            <person name="Hattori M."/>
            <person name="Ohkuma M."/>
        </authorList>
    </citation>
    <scope>NUCLEOTIDE SEQUENCE [LARGE SCALE GENOMIC DNA]</scope>
    <source>
        <strain evidence="3">JCM 19239</strain>
    </source>
</reference>
<reference evidence="3" key="1">
    <citation type="submission" date="2014-09" db="EMBL/GenBank/DDBJ databases">
        <title>Vibrio variabilis JCM 19239. (C206) whole genome shotgun sequence.</title>
        <authorList>
            <person name="Sawabe T."/>
            <person name="Meirelles P."/>
            <person name="Nakanishi M."/>
            <person name="Sayaka M."/>
            <person name="Hattori M."/>
            <person name="Ohkuma M."/>
        </authorList>
    </citation>
    <scope>NUCLEOTIDE SEQUENCE [LARGE SCALE GENOMIC DNA]</scope>
    <source>
        <strain evidence="3">JCM 19239</strain>
    </source>
</reference>
<proteinExistence type="predicted"/>
<protein>
    <recommendedName>
        <fullName evidence="4">Porin</fullName>
    </recommendedName>
</protein>
<feature type="chain" id="PRO_5045786779" description="Porin" evidence="1">
    <location>
        <begin position="22"/>
        <end position="268"/>
    </location>
</feature>
<sequence length="268" mass="29235">MKTRWTPILIVSLFNVGFAQAETTQPDPSDLTQVNSFVFGTVDNQGSVKGMMGLAGQYSEGNTFMGLVEHNLATKTNSTGSKDNNTRLRYFQVLDVDSAAIKQAGFSVDYIRGWENTNGIGSDLVAIGTIAKVATPWEALSIYPNVAYVMGTARQDGSMDASLSGYQLNLFGSLSIGNWGQYAVFQPQYMHVSGDVDSDKNSGNLRVFGDVLQVKTGYGQPISKDGLWWIEASHTYTKSELEAKSNSRGIALPTDNDHKFEVGVAYYF</sequence>
<evidence type="ECO:0000256" key="1">
    <source>
        <dbReference type="SAM" id="SignalP"/>
    </source>
</evidence>
<comment type="caution">
    <text evidence="2">The sequence shown here is derived from an EMBL/GenBank/DDBJ whole genome shotgun (WGS) entry which is preliminary data.</text>
</comment>
<evidence type="ECO:0000313" key="3">
    <source>
        <dbReference type="Proteomes" id="UP000029223"/>
    </source>
</evidence>
<keyword evidence="3" id="KW-1185">Reference proteome</keyword>
<dbReference type="Proteomes" id="UP000029223">
    <property type="component" value="Unassembled WGS sequence"/>
</dbReference>
<accession>A0ABQ0JHZ6</accession>
<gene>
    <name evidence="2" type="ORF">JCM19239_2205</name>
</gene>